<dbReference type="RefSeq" id="WP_114190841.1">
    <property type="nucleotide sequence ID" value="NZ_CP029295.1"/>
</dbReference>
<gene>
    <name evidence="2" type="ORF">DA803_01335</name>
</gene>
<reference evidence="2 3" key="1">
    <citation type="submission" date="2018-05" db="EMBL/GenBank/DDBJ databases">
        <title>Annotation of the Mycoplasma phocidae genome.</title>
        <authorList>
            <person name="Brown D.R."/>
            <person name="Kutish G.F."/>
            <person name="Frasca S.Jr."/>
        </authorList>
    </citation>
    <scope>NUCLEOTIDE SEQUENCE [LARGE SCALE GENOMIC DNA]</scope>
    <source>
        <strain evidence="2 3">105</strain>
    </source>
</reference>
<evidence type="ECO:0000313" key="2">
    <source>
        <dbReference type="EMBL" id="AXE60729.1"/>
    </source>
</evidence>
<evidence type="ECO:0000313" key="3">
    <source>
        <dbReference type="Proteomes" id="UP000252477"/>
    </source>
</evidence>
<keyword evidence="1" id="KW-0175">Coiled coil</keyword>
<dbReference type="EMBL" id="CP029295">
    <property type="protein sequence ID" value="AXE60729.1"/>
    <property type="molecule type" value="Genomic_DNA"/>
</dbReference>
<dbReference type="Proteomes" id="UP000252477">
    <property type="component" value="Chromosome"/>
</dbReference>
<accession>A0A2Z5IPT1</accession>
<name>A0A2Z5IPT1_9BACT</name>
<feature type="coiled-coil region" evidence="1">
    <location>
        <begin position="77"/>
        <end position="104"/>
    </location>
</feature>
<protein>
    <submittedName>
        <fullName evidence="2">Uncharacterized protein</fullName>
    </submittedName>
</protein>
<dbReference type="AlphaFoldDB" id="A0A2Z5IPT1"/>
<dbReference type="KEGG" id="mpho:DA803_01335"/>
<organism evidence="2 3">
    <name type="scientific">[Mycoplasma] phocae</name>
    <dbReference type="NCBI Taxonomy" id="142651"/>
    <lineage>
        <taxon>Bacteria</taxon>
        <taxon>Bacillati</taxon>
        <taxon>Mycoplasmatota</taxon>
        <taxon>Mycoplasmoidales</taxon>
        <taxon>Metamycoplasmataceae</taxon>
        <taxon>Metamycoplasma</taxon>
    </lineage>
</organism>
<sequence length="116" mass="14194">MENKKWKIRSEKSKKDYKKYKKIINDIENYFQLSKANKLEVFDDIYIKYYEDNYLDLSGNKYDLNKQIENYELNSHISTIKSIKANLSKEIEKLNLEYDENKFKIDDKLKKIKYND</sequence>
<proteinExistence type="predicted"/>
<evidence type="ECO:0000256" key="1">
    <source>
        <dbReference type="SAM" id="Coils"/>
    </source>
</evidence>
<keyword evidence="3" id="KW-1185">Reference proteome</keyword>